<sequence>MKRGRDMRYFYDSHCHMMNLSHPNLTAMIKRTFNDGIKRKLLLYSPTLLLIPLLFTIGLKILIYFGIRIPEKIYFLDAFVILTLIAAVIVIMFFIIFLIPVVRAKTVSFIKLKLSNIMNLLAIMETDIGDCLIQMEEDLRKNLPLNSSLVISGNGETKQYDKMVLTPLIMDFGLKDSGNSSMTYKVRWKPIVAQVDDLCTGIRDYYRHRKDYIKGHPEPLFQIIPFMGINTQNYYSEKDKATGKNISVSLKQLLEKNFEKFKDDTSPQIRRKHIDEIPWKDFNGNIESLRSHYFLGIKVYPPLGFDPWPEPGDERDKVCFLYDFCVEYNVPITAHCNPGGFLVHKNFSDFSSPIKWESVLKKYKNLRLNLAHFGGKDGKEWRRKIADMILEKDSETGKYKYESLYADISYQGVDELSYKDMMNFINGHDGEKRSRLLERIIFGSDFMINLQDISSYSKYLRYFIDSDTLTLDEKDMLCNKNAERFLYIG</sequence>
<keyword evidence="4" id="KW-1185">Reference proteome</keyword>
<dbReference type="Gene3D" id="3.20.20.140">
    <property type="entry name" value="Metal-dependent hydrolases"/>
    <property type="match status" value="1"/>
</dbReference>
<evidence type="ECO:0000259" key="2">
    <source>
        <dbReference type="Pfam" id="PF04909"/>
    </source>
</evidence>
<feature type="transmembrane region" description="Helical" evidence="1">
    <location>
        <begin position="73"/>
        <end position="102"/>
    </location>
</feature>
<feature type="transmembrane region" description="Helical" evidence="1">
    <location>
        <begin position="41"/>
        <end position="67"/>
    </location>
</feature>
<organism evidence="3 4">
    <name type="scientific">Chlorobaculum thiosulfatiphilum</name>
    <name type="common">Chlorobium limicola f.sp. thiosulfatophilum</name>
    <dbReference type="NCBI Taxonomy" id="115852"/>
    <lineage>
        <taxon>Bacteria</taxon>
        <taxon>Pseudomonadati</taxon>
        <taxon>Chlorobiota</taxon>
        <taxon>Chlorobiia</taxon>
        <taxon>Chlorobiales</taxon>
        <taxon>Chlorobiaceae</taxon>
        <taxon>Chlorobaculum</taxon>
    </lineage>
</organism>
<dbReference type="InterPro" id="IPR006680">
    <property type="entry name" value="Amidohydro-rel"/>
</dbReference>
<evidence type="ECO:0000313" key="4">
    <source>
        <dbReference type="Proteomes" id="UP000308271"/>
    </source>
</evidence>
<keyword evidence="1" id="KW-0812">Transmembrane</keyword>
<reference evidence="3 4" key="1">
    <citation type="submission" date="2019-05" db="EMBL/GenBank/DDBJ databases">
        <title>Draft Whole-Genome sequence of the green sulfur bacterium Chlorobaculum thiosulfatiphilum DSM 249.</title>
        <authorList>
            <person name="Meyer T.E."/>
            <person name="Kyndt J.A."/>
        </authorList>
    </citation>
    <scope>NUCLEOTIDE SEQUENCE [LARGE SCALE GENOMIC DNA]</scope>
    <source>
        <strain evidence="3 4">DSM 249</strain>
    </source>
</reference>
<dbReference type="SUPFAM" id="SSF51556">
    <property type="entry name" value="Metallo-dependent hydrolases"/>
    <property type="match status" value="1"/>
</dbReference>
<keyword evidence="1" id="KW-1133">Transmembrane helix</keyword>
<evidence type="ECO:0000313" key="3">
    <source>
        <dbReference type="EMBL" id="TNJ37159.1"/>
    </source>
</evidence>
<dbReference type="OrthoDB" id="1407586at2"/>
<keyword evidence="1" id="KW-0472">Membrane</keyword>
<gene>
    <name evidence="3" type="ORF">FGF66_11170</name>
</gene>
<feature type="domain" description="Amidohydrolase-related" evidence="2">
    <location>
        <begin position="288"/>
        <end position="486"/>
    </location>
</feature>
<comment type="caution">
    <text evidence="3">The sequence shown here is derived from an EMBL/GenBank/DDBJ whole genome shotgun (WGS) entry which is preliminary data.</text>
</comment>
<dbReference type="Pfam" id="PF04909">
    <property type="entry name" value="Amidohydro_2"/>
    <property type="match status" value="1"/>
</dbReference>
<proteinExistence type="predicted"/>
<dbReference type="InterPro" id="IPR032466">
    <property type="entry name" value="Metal_Hydrolase"/>
</dbReference>
<name>A0A5C4S1S9_CHLTI</name>
<dbReference type="GO" id="GO:0016787">
    <property type="term" value="F:hydrolase activity"/>
    <property type="evidence" value="ECO:0007669"/>
    <property type="project" value="UniProtKB-KW"/>
</dbReference>
<keyword evidence="3" id="KW-0378">Hydrolase</keyword>
<protein>
    <submittedName>
        <fullName evidence="3">Amidohydrolase</fullName>
    </submittedName>
</protein>
<dbReference type="AlphaFoldDB" id="A0A5C4S1S9"/>
<dbReference type="EMBL" id="VDCH01000032">
    <property type="protein sequence ID" value="TNJ37159.1"/>
    <property type="molecule type" value="Genomic_DNA"/>
</dbReference>
<accession>A0A5C4S1S9</accession>
<evidence type="ECO:0000256" key="1">
    <source>
        <dbReference type="SAM" id="Phobius"/>
    </source>
</evidence>
<dbReference type="Proteomes" id="UP000308271">
    <property type="component" value="Unassembled WGS sequence"/>
</dbReference>